<keyword evidence="4" id="KW-0564">Palmitate</keyword>
<feature type="chain" id="PRO_5045842028" evidence="6">
    <location>
        <begin position="23"/>
        <end position="418"/>
    </location>
</feature>
<dbReference type="SUPFAM" id="SSF53850">
    <property type="entry name" value="Periplasmic binding protein-like II"/>
    <property type="match status" value="1"/>
</dbReference>
<gene>
    <name evidence="7" type="ORF">Q5716_10370</name>
</gene>
<dbReference type="InterPro" id="IPR006059">
    <property type="entry name" value="SBP"/>
</dbReference>
<keyword evidence="8" id="KW-1185">Reference proteome</keyword>
<evidence type="ECO:0000313" key="7">
    <source>
        <dbReference type="EMBL" id="MDO7882630.1"/>
    </source>
</evidence>
<dbReference type="Pfam" id="PF01547">
    <property type="entry name" value="SBP_bac_1"/>
    <property type="match status" value="1"/>
</dbReference>
<evidence type="ECO:0000256" key="4">
    <source>
        <dbReference type="ARBA" id="ARBA00023139"/>
    </source>
</evidence>
<keyword evidence="3" id="KW-0472">Membrane</keyword>
<dbReference type="PANTHER" id="PTHR43649:SF33">
    <property type="entry name" value="POLYGALACTURONAN_RHAMNOGALACTURONAN-BINDING PROTEIN YTCQ"/>
    <property type="match status" value="1"/>
</dbReference>
<evidence type="ECO:0000256" key="3">
    <source>
        <dbReference type="ARBA" id="ARBA00023136"/>
    </source>
</evidence>
<reference evidence="7 8" key="1">
    <citation type="submission" date="2023-07" db="EMBL/GenBank/DDBJ databases">
        <title>Protaetiibacter sp. nov WY-16 isolated from soil.</title>
        <authorList>
            <person name="Liu B."/>
            <person name="Wan Y."/>
        </authorList>
    </citation>
    <scope>NUCLEOTIDE SEQUENCE [LARGE SCALE GENOMIC DNA]</scope>
    <source>
        <strain evidence="7 8">WY-16</strain>
    </source>
</reference>
<keyword evidence="1" id="KW-1003">Cell membrane</keyword>
<dbReference type="Gene3D" id="3.40.190.10">
    <property type="entry name" value="Periplasmic binding protein-like II"/>
    <property type="match status" value="1"/>
</dbReference>
<dbReference type="PANTHER" id="PTHR43649">
    <property type="entry name" value="ARABINOSE-BINDING PROTEIN-RELATED"/>
    <property type="match status" value="1"/>
</dbReference>
<dbReference type="PROSITE" id="PS51257">
    <property type="entry name" value="PROKAR_LIPOPROTEIN"/>
    <property type="match status" value="1"/>
</dbReference>
<dbReference type="EMBL" id="JAUQUB010000002">
    <property type="protein sequence ID" value="MDO7882630.1"/>
    <property type="molecule type" value="Genomic_DNA"/>
</dbReference>
<protein>
    <submittedName>
        <fullName evidence="7">Sugar ABC transporter substrate-binding protein</fullName>
    </submittedName>
</protein>
<accession>A0ABT9BNN6</accession>
<keyword evidence="2 6" id="KW-0732">Signal</keyword>
<evidence type="ECO:0000256" key="2">
    <source>
        <dbReference type="ARBA" id="ARBA00022729"/>
    </source>
</evidence>
<dbReference type="RefSeq" id="WP_305003063.1">
    <property type="nucleotide sequence ID" value="NZ_JAUQUB010000002.1"/>
</dbReference>
<evidence type="ECO:0000256" key="1">
    <source>
        <dbReference type="ARBA" id="ARBA00022475"/>
    </source>
</evidence>
<name>A0ABT9BNN6_9MICO</name>
<sequence length="418" mass="45247">MAKRHKLVTAFVGAVAATSLLASCTTTGSTDPSANPEDVTGEVTMWVYPYIDEAAWWADEVEKFNEDYPNIDLEVVVQPWADRDTQITTAIAGGQAPDLVYFIPDQIGQYASQGVLADVSDVIPDWSVYTEPAVEGVSYDGTIYALPILQSVSSRLIYKPAWEAAGITEYPTTWDEALADAPALKDAGYYLVDYYGDAGPSLNLTFYPLLWQAGGDVLSEDGTECTLDSKEGVKAIEFLQTIFENGWADSTYLTTGPDQNAPLQRGLTAMTMSTASGTLVQSGIEPGDDWLSLPPLKDEETVTYGAVGSLGLLEGSPNKEAAKVFLQWFSQPEITREYNLDRTYFSPIAADTGLYEEGTLQAGEEKQLDLVKTGVSAPNARQIMDLIKPQVQAALLGQLSPEDALAKACTDVEGILQR</sequence>
<evidence type="ECO:0000256" key="5">
    <source>
        <dbReference type="ARBA" id="ARBA00023288"/>
    </source>
</evidence>
<evidence type="ECO:0000313" key="8">
    <source>
        <dbReference type="Proteomes" id="UP001241072"/>
    </source>
</evidence>
<organism evidence="7 8">
    <name type="scientific">Antiquaquibacter soli</name>
    <dbReference type="NCBI Taxonomy" id="3064523"/>
    <lineage>
        <taxon>Bacteria</taxon>
        <taxon>Bacillati</taxon>
        <taxon>Actinomycetota</taxon>
        <taxon>Actinomycetes</taxon>
        <taxon>Micrococcales</taxon>
        <taxon>Microbacteriaceae</taxon>
        <taxon>Antiquaquibacter</taxon>
    </lineage>
</organism>
<dbReference type="CDD" id="cd13585">
    <property type="entry name" value="PBP2_TMBP_like"/>
    <property type="match status" value="1"/>
</dbReference>
<evidence type="ECO:0000256" key="6">
    <source>
        <dbReference type="SAM" id="SignalP"/>
    </source>
</evidence>
<feature type="signal peptide" evidence="6">
    <location>
        <begin position="1"/>
        <end position="22"/>
    </location>
</feature>
<proteinExistence type="predicted"/>
<dbReference type="Proteomes" id="UP001241072">
    <property type="component" value="Unassembled WGS sequence"/>
</dbReference>
<keyword evidence="5" id="KW-0449">Lipoprotein</keyword>
<dbReference type="InterPro" id="IPR050490">
    <property type="entry name" value="Bact_solute-bd_prot1"/>
</dbReference>
<comment type="caution">
    <text evidence="7">The sequence shown here is derived from an EMBL/GenBank/DDBJ whole genome shotgun (WGS) entry which is preliminary data.</text>
</comment>